<proteinExistence type="predicted"/>
<reference evidence="2" key="1">
    <citation type="submission" date="2016-10" db="EMBL/GenBank/DDBJ databases">
        <authorList>
            <person name="Varghese N."/>
            <person name="Submissions S."/>
        </authorList>
    </citation>
    <scope>NUCLEOTIDE SEQUENCE [LARGE SCALE GENOMIC DNA]</scope>
    <source>
        <strain evidence="2">DSM 11005</strain>
    </source>
</reference>
<dbReference type="OrthoDB" id="210273at2"/>
<organism evidence="1 2">
    <name type="scientific">Succiniclasticum ruminis</name>
    <dbReference type="NCBI Taxonomy" id="40841"/>
    <lineage>
        <taxon>Bacteria</taxon>
        <taxon>Bacillati</taxon>
        <taxon>Bacillota</taxon>
        <taxon>Negativicutes</taxon>
        <taxon>Acidaminococcales</taxon>
        <taxon>Acidaminococcaceae</taxon>
        <taxon>Succiniclasticum</taxon>
    </lineage>
</organism>
<keyword evidence="2" id="KW-1185">Reference proteome</keyword>
<dbReference type="AlphaFoldDB" id="A0A1G6KQR6"/>
<dbReference type="RefSeq" id="WP_093729983.1">
    <property type="nucleotide sequence ID" value="NZ_FMYW01000005.1"/>
</dbReference>
<accession>A0A1G6KQR6</accession>
<gene>
    <name evidence="1" type="ORF">SAMN04487864_10542</name>
</gene>
<protein>
    <submittedName>
        <fullName evidence="1">WG containing repeat-containing protein</fullName>
    </submittedName>
</protein>
<dbReference type="Pfam" id="PF14903">
    <property type="entry name" value="WG_beta_rep"/>
    <property type="match status" value="2"/>
</dbReference>
<dbReference type="EMBL" id="FMYW01000005">
    <property type="protein sequence ID" value="SDC33257.1"/>
    <property type="molecule type" value="Genomic_DNA"/>
</dbReference>
<sequence length="290" mass="33616">MTDYYPKGYDLSDEEEDEKYLRGCREITRTTDGKPRFLTKTGREVVVDTTENFELFFYGIGLCAYNAKWFGYPPPDTGLYEWYAIDAGTWGFIDTEGNVVIAPQYVYAVGPYDYYCEDEYFVVAKMIDGKPHWGILDPAGTELIPCQYAAILGTDYDVIFFQEEEKGLCGLMYIDGTVIVKPKFAFSYNFEVDMHKKLLIAGTDIYFKGVYSLEKNRFIVPCKFGCIFLMDNYIEAYYPESSHFENIVHEDADYNEYLDLVKKNNIVIDGIEYFDYEGNLLDKEEVQRMG</sequence>
<evidence type="ECO:0000313" key="2">
    <source>
        <dbReference type="Proteomes" id="UP000198943"/>
    </source>
</evidence>
<name>A0A1G6KQR6_9FIRM</name>
<dbReference type="Proteomes" id="UP000198943">
    <property type="component" value="Unassembled WGS sequence"/>
</dbReference>
<dbReference type="InterPro" id="IPR032774">
    <property type="entry name" value="WG_beta_rep"/>
</dbReference>
<evidence type="ECO:0000313" key="1">
    <source>
        <dbReference type="EMBL" id="SDC33257.1"/>
    </source>
</evidence>